<sequence>MTSDRRDRLFSEQDRAIADFDFGERTAEVFDDMLDRSIPQYRELQRMIGELAARFAVPGSRIYDLGCSTGITLHSLDQTVDPAVELVGLDYSEAMLDKARANLAGLPEGRLRLCAGDLNEGVTIDNASVVVLNLTLQFVRPLNREGLLRSIVEGLRPGGALILVEKVLGSDALLNRQWIALYYEMKKRNGYSETEIARKREALENVLIPYRPDENLSMLSRAGLSSVDMFFKWYNFAGFIGVKADRG</sequence>
<feature type="binding site" evidence="3">
    <location>
        <position position="133"/>
    </location>
    <ligand>
        <name>S-adenosyl-L-methionine</name>
        <dbReference type="ChEBI" id="CHEBI:59789"/>
    </ligand>
</feature>
<reference evidence="5 6" key="1">
    <citation type="submission" date="2019-05" db="EMBL/GenBank/DDBJ databases">
        <title>Genome of Alcanivorax gelatiniphagus, an oil degrading marine bacteria.</title>
        <authorList>
            <person name="Kwon K.K."/>
        </authorList>
    </citation>
    <scope>NUCLEOTIDE SEQUENCE [LARGE SCALE GENOMIC DNA]</scope>
    <source>
        <strain evidence="5 6">MEBiC 08158</strain>
    </source>
</reference>
<dbReference type="Pfam" id="PF13649">
    <property type="entry name" value="Methyltransf_25"/>
    <property type="match status" value="1"/>
</dbReference>
<dbReference type="EMBL" id="VCQT01000036">
    <property type="protein sequence ID" value="TMW12242.1"/>
    <property type="molecule type" value="Genomic_DNA"/>
</dbReference>
<comment type="catalytic activity">
    <reaction evidence="3">
        <text>prephenate + S-adenosyl-L-methionine = carboxy-S-adenosyl-L-methionine + 3-phenylpyruvate + H2O</text>
        <dbReference type="Rhea" id="RHEA:51692"/>
        <dbReference type="ChEBI" id="CHEBI:15377"/>
        <dbReference type="ChEBI" id="CHEBI:18005"/>
        <dbReference type="ChEBI" id="CHEBI:29934"/>
        <dbReference type="ChEBI" id="CHEBI:59789"/>
        <dbReference type="ChEBI" id="CHEBI:134278"/>
    </reaction>
</comment>
<comment type="similarity">
    <text evidence="3">Belongs to the class I-like SAM-binding methyltransferase superfamily. Cx-SAM synthase family.</text>
</comment>
<dbReference type="PANTHER" id="PTHR43861:SF2">
    <property type="entry name" value="CARBOXY-S-ADENOSYL-L-METHIONINE SYNTHASE"/>
    <property type="match status" value="1"/>
</dbReference>
<feature type="binding site" evidence="3">
    <location>
        <begin position="66"/>
        <end position="68"/>
    </location>
    <ligand>
        <name>S-adenosyl-L-methionine</name>
        <dbReference type="ChEBI" id="CHEBI:59789"/>
    </ligand>
</feature>
<dbReference type="PANTHER" id="PTHR43861">
    <property type="entry name" value="TRANS-ACONITATE 2-METHYLTRANSFERASE-RELATED"/>
    <property type="match status" value="1"/>
</dbReference>
<dbReference type="HAMAP" id="MF_01589">
    <property type="entry name" value="Cx_SAM_synthase"/>
    <property type="match status" value="1"/>
</dbReference>
<organism evidence="5 6">
    <name type="scientific">Alloalcanivorax gelatiniphagus</name>
    <dbReference type="NCBI Taxonomy" id="1194167"/>
    <lineage>
        <taxon>Bacteria</taxon>
        <taxon>Pseudomonadati</taxon>
        <taxon>Pseudomonadota</taxon>
        <taxon>Gammaproteobacteria</taxon>
        <taxon>Oceanospirillales</taxon>
        <taxon>Alcanivoracaceae</taxon>
        <taxon>Alloalcanivorax</taxon>
    </lineage>
</organism>
<feature type="binding site" evidence="3">
    <location>
        <position position="200"/>
    </location>
    <ligand>
        <name>S-adenosyl-L-methionine</name>
        <dbReference type="ChEBI" id="CHEBI:59789"/>
    </ligand>
</feature>
<comment type="caution">
    <text evidence="3">Lacks conserved residue(s) required for the propagation of feature annotation.</text>
</comment>
<protein>
    <recommendedName>
        <fullName evidence="3">Carboxy-S-adenosyl-L-methionine synthase</fullName>
        <shortName evidence="3">Cx-SAM synthase</shortName>
        <ecNumber evidence="3">2.1.3.-</ecNumber>
    </recommendedName>
</protein>
<keyword evidence="1 3" id="KW-0808">Transferase</keyword>
<accession>A0ABY2XKQ3</accession>
<dbReference type="EC" id="2.1.3.-" evidence="3"/>
<keyword evidence="6" id="KW-1185">Reference proteome</keyword>
<dbReference type="PIRSF" id="PIRSF006325">
    <property type="entry name" value="MeTrfase_bac"/>
    <property type="match status" value="1"/>
</dbReference>
<dbReference type="SUPFAM" id="SSF53335">
    <property type="entry name" value="S-adenosyl-L-methionine-dependent methyltransferases"/>
    <property type="match status" value="1"/>
</dbReference>
<dbReference type="InterPro" id="IPR041698">
    <property type="entry name" value="Methyltransf_25"/>
</dbReference>
<dbReference type="RefSeq" id="WP_138772916.1">
    <property type="nucleotide sequence ID" value="NZ_JBHSSX010000129.1"/>
</dbReference>
<proteinExistence type="inferred from homology"/>
<evidence type="ECO:0000256" key="2">
    <source>
        <dbReference type="ARBA" id="ARBA00022691"/>
    </source>
</evidence>
<evidence type="ECO:0000256" key="3">
    <source>
        <dbReference type="HAMAP-Rule" id="MF_01589"/>
    </source>
</evidence>
<dbReference type="CDD" id="cd02440">
    <property type="entry name" value="AdoMet_MTases"/>
    <property type="match status" value="1"/>
</dbReference>
<dbReference type="InterPro" id="IPR029063">
    <property type="entry name" value="SAM-dependent_MTases_sf"/>
</dbReference>
<name>A0ABY2XKQ3_9GAMM</name>
<keyword evidence="2 3" id="KW-0949">S-adenosyl-L-methionine</keyword>
<feature type="domain" description="Methyltransferase" evidence="4">
    <location>
        <begin position="62"/>
        <end position="159"/>
    </location>
</feature>
<dbReference type="InterPro" id="IPR005271">
    <property type="entry name" value="CmoA"/>
</dbReference>
<comment type="caution">
    <text evidence="5">The sequence shown here is derived from an EMBL/GenBank/DDBJ whole genome shotgun (WGS) entry which is preliminary data.</text>
</comment>
<gene>
    <name evidence="3 5" type="primary">cmoA</name>
    <name evidence="5" type="ORF">FGS76_12205</name>
</gene>
<dbReference type="Proteomes" id="UP000739180">
    <property type="component" value="Unassembled WGS sequence"/>
</dbReference>
<dbReference type="NCBIfam" id="TIGR00740">
    <property type="entry name" value="carboxy-S-adenosyl-L-methionine synthase CmoA"/>
    <property type="match status" value="1"/>
</dbReference>
<evidence type="ECO:0000313" key="5">
    <source>
        <dbReference type="EMBL" id="TMW12242.1"/>
    </source>
</evidence>
<evidence type="ECO:0000259" key="4">
    <source>
        <dbReference type="Pfam" id="PF13649"/>
    </source>
</evidence>
<dbReference type="Gene3D" id="3.40.50.150">
    <property type="entry name" value="Vaccinia Virus protein VP39"/>
    <property type="match status" value="1"/>
</dbReference>
<evidence type="ECO:0000313" key="6">
    <source>
        <dbReference type="Proteomes" id="UP000739180"/>
    </source>
</evidence>
<evidence type="ECO:0000256" key="1">
    <source>
        <dbReference type="ARBA" id="ARBA00022679"/>
    </source>
</evidence>
<feature type="binding site" evidence="3">
    <location>
        <position position="41"/>
    </location>
    <ligand>
        <name>S-adenosyl-L-methionine</name>
        <dbReference type="ChEBI" id="CHEBI:59789"/>
    </ligand>
</feature>
<feature type="binding site" evidence="3">
    <location>
        <begin position="117"/>
        <end position="118"/>
    </location>
    <ligand>
        <name>S-adenosyl-L-methionine</name>
        <dbReference type="ChEBI" id="CHEBI:59789"/>
    </ligand>
</feature>
<comment type="function">
    <text evidence="3">Catalyzes the conversion of S-adenosyl-L-methionine (SAM) to carboxy-S-adenosyl-L-methionine (Cx-SAM).</text>
</comment>
<comment type="subunit">
    <text evidence="3">Homodimer.</text>
</comment>